<comment type="subcellular location">
    <subcellularLocation>
        <location evidence="1">Nucleus</location>
    </subcellularLocation>
</comment>
<feature type="compositionally biased region" description="Low complexity" evidence="6">
    <location>
        <begin position="684"/>
        <end position="724"/>
    </location>
</feature>
<feature type="region of interest" description="Disordered" evidence="6">
    <location>
        <begin position="1"/>
        <end position="125"/>
    </location>
</feature>
<dbReference type="Gene3D" id="1.25.40.180">
    <property type="match status" value="1"/>
</dbReference>
<dbReference type="PANTHER" id="PTHR18034:SF3">
    <property type="entry name" value="PRE-MRNA-SPLICING FACTOR CWC22 HOMOLOG"/>
    <property type="match status" value="1"/>
</dbReference>
<dbReference type="PROSITE" id="PS51366">
    <property type="entry name" value="MI"/>
    <property type="match status" value="1"/>
</dbReference>
<dbReference type="InterPro" id="IPR050781">
    <property type="entry name" value="CWC22_splicing_factor"/>
</dbReference>
<protein>
    <recommendedName>
        <fullName evidence="7">MI domain-containing protein</fullName>
    </recommendedName>
</protein>
<sequence length="783" mass="87796">MPSRDHSSSPRDDRRKRRRVSPSRSPERDQRHRRHSPSRRSERESGRQDRDRAYRHSRQRDDDRQDVGRHSRRGREEDATGRQNRDGHERPDLRRRIEELGGRNGLSRDSQPAPQAEDTDGMTVPVAAPPAIEAPTRAPTKGRAGGVYVPPWKQAQLAAMLPASNEILERQTWDALRKSLNGHVNKITAQNVRAVVRELIGENIIRGKGLLCRSLMRSQMASPTFTPVYAAVAALINTLTLGSEECPGSSIIELLLHRLIQQMKRSYKRNDKAITGAALKFLAHLTNQSVLDEMLIMEVILLMLALENLTDDSVEMALGVFREVGQYLDENSPAICQEILNTFRRVLQEGTLAQRTRFLVEGMLLQARDRFKEFPIIPEGLDIVEDEQILHRMELFGNYPTHVEFDVFRHVNGWEKQDAEYKVMTKTMLGSDSDEEAGSGDQGGSDSEEEEEEDEEVQGQGGAPQGMQISDMTETNLINLRRTIYLTIMSSMSFEEAGHKLIKIELAPGQEIEVVTMLIECCSQEKTYLKYYGLVAQRFCCINREYTALFEDCFTKQYMLIHRLETNKLRNVARMFAHLLSTDAISWAILAVIRVTEDDTTSSSRIFIKILFQDLSENMGMKSLNERLQDPAAAMWFQGIFPHDTPRNIRFSINFFTSIGLGGLTDKMRADLLEMPKLIAAQQAAAKAAQGSDDSSSSSDDSSSSSSTDSSSSGSGSSSSASSSSDDESPPPKPKHRSSAREQRPSRRSTKGRPQEQNGHYPPPPPLPSANARPKLRSVVAAS</sequence>
<dbReference type="SMART" id="SM00544">
    <property type="entry name" value="MA3"/>
    <property type="match status" value="1"/>
</dbReference>
<feature type="compositionally biased region" description="Basic and acidic residues" evidence="6">
    <location>
        <begin position="1"/>
        <end position="13"/>
    </location>
</feature>
<evidence type="ECO:0000256" key="4">
    <source>
        <dbReference type="ARBA" id="ARBA00023187"/>
    </source>
</evidence>
<dbReference type="SMART" id="SM00543">
    <property type="entry name" value="MIF4G"/>
    <property type="match status" value="1"/>
</dbReference>
<feature type="domain" description="MI" evidence="7">
    <location>
        <begin position="479"/>
        <end position="595"/>
    </location>
</feature>
<evidence type="ECO:0000256" key="1">
    <source>
        <dbReference type="ARBA" id="ARBA00004123"/>
    </source>
</evidence>
<name>A0AAW1RL85_9CHLO</name>
<comment type="caution">
    <text evidence="8">The sequence shown here is derived from an EMBL/GenBank/DDBJ whole genome shotgun (WGS) entry which is preliminary data.</text>
</comment>
<dbReference type="InterPro" id="IPR003891">
    <property type="entry name" value="Initiation_fac_eIF4g_MI"/>
</dbReference>
<dbReference type="InterPro" id="IPR003890">
    <property type="entry name" value="MIF4G-like_typ-3"/>
</dbReference>
<feature type="compositionally biased region" description="Basic and acidic residues" evidence="6">
    <location>
        <begin position="39"/>
        <end position="101"/>
    </location>
</feature>
<dbReference type="GO" id="GO:0071013">
    <property type="term" value="C:catalytic step 2 spliceosome"/>
    <property type="evidence" value="ECO:0007669"/>
    <property type="project" value="TreeGrafter"/>
</dbReference>
<evidence type="ECO:0000313" key="8">
    <source>
        <dbReference type="EMBL" id="KAK9834492.1"/>
    </source>
</evidence>
<dbReference type="Pfam" id="PF02847">
    <property type="entry name" value="MA3"/>
    <property type="match status" value="1"/>
</dbReference>
<accession>A0AAW1RL85</accession>
<dbReference type="AlphaFoldDB" id="A0AAW1RL85"/>
<keyword evidence="5" id="KW-0539">Nucleus</keyword>
<reference evidence="8 9" key="1">
    <citation type="journal article" date="2024" name="Nat. Commun.">
        <title>Phylogenomics reveals the evolutionary origins of lichenization in chlorophyte algae.</title>
        <authorList>
            <person name="Puginier C."/>
            <person name="Libourel C."/>
            <person name="Otte J."/>
            <person name="Skaloud P."/>
            <person name="Haon M."/>
            <person name="Grisel S."/>
            <person name="Petersen M."/>
            <person name="Berrin J.G."/>
            <person name="Delaux P.M."/>
            <person name="Dal Grande F."/>
            <person name="Keller J."/>
        </authorList>
    </citation>
    <scope>NUCLEOTIDE SEQUENCE [LARGE SCALE GENOMIC DNA]</scope>
    <source>
        <strain evidence="8 9">SAG 2145</strain>
    </source>
</reference>
<proteinExistence type="inferred from homology"/>
<evidence type="ECO:0000256" key="3">
    <source>
        <dbReference type="ARBA" id="ARBA00022664"/>
    </source>
</evidence>
<dbReference type="GO" id="GO:0003723">
    <property type="term" value="F:RNA binding"/>
    <property type="evidence" value="ECO:0007669"/>
    <property type="project" value="InterPro"/>
</dbReference>
<evidence type="ECO:0000256" key="5">
    <source>
        <dbReference type="ARBA" id="ARBA00023242"/>
    </source>
</evidence>
<organism evidence="8 9">
    <name type="scientific">Apatococcus lobatus</name>
    <dbReference type="NCBI Taxonomy" id="904363"/>
    <lineage>
        <taxon>Eukaryota</taxon>
        <taxon>Viridiplantae</taxon>
        <taxon>Chlorophyta</taxon>
        <taxon>core chlorophytes</taxon>
        <taxon>Trebouxiophyceae</taxon>
        <taxon>Chlorellales</taxon>
        <taxon>Chlorellaceae</taxon>
        <taxon>Apatococcus</taxon>
    </lineage>
</organism>
<keyword evidence="4" id="KW-0508">mRNA splicing</keyword>
<dbReference type="GO" id="GO:0000398">
    <property type="term" value="P:mRNA splicing, via spliceosome"/>
    <property type="evidence" value="ECO:0007669"/>
    <property type="project" value="TreeGrafter"/>
</dbReference>
<gene>
    <name evidence="8" type="ORF">WJX74_002896</name>
</gene>
<evidence type="ECO:0000313" key="9">
    <source>
        <dbReference type="Proteomes" id="UP001438707"/>
    </source>
</evidence>
<dbReference type="Proteomes" id="UP001438707">
    <property type="component" value="Unassembled WGS sequence"/>
</dbReference>
<dbReference type="InterPro" id="IPR016024">
    <property type="entry name" value="ARM-type_fold"/>
</dbReference>
<comment type="similarity">
    <text evidence="2">Belongs to the CWC22 family.</text>
</comment>
<evidence type="ECO:0000256" key="6">
    <source>
        <dbReference type="SAM" id="MobiDB-lite"/>
    </source>
</evidence>
<feature type="region of interest" description="Disordered" evidence="6">
    <location>
        <begin position="429"/>
        <end position="469"/>
    </location>
</feature>
<keyword evidence="3" id="KW-0507">mRNA processing</keyword>
<evidence type="ECO:0000259" key="7">
    <source>
        <dbReference type="PROSITE" id="PS51366"/>
    </source>
</evidence>
<feature type="compositionally biased region" description="Acidic residues" evidence="6">
    <location>
        <begin position="446"/>
        <end position="457"/>
    </location>
</feature>
<dbReference type="EMBL" id="JALJOS010000009">
    <property type="protein sequence ID" value="KAK9834492.1"/>
    <property type="molecule type" value="Genomic_DNA"/>
</dbReference>
<dbReference type="Pfam" id="PF02854">
    <property type="entry name" value="MIF4G"/>
    <property type="match status" value="1"/>
</dbReference>
<evidence type="ECO:0000256" key="2">
    <source>
        <dbReference type="ARBA" id="ARBA00006856"/>
    </source>
</evidence>
<feature type="region of interest" description="Disordered" evidence="6">
    <location>
        <begin position="684"/>
        <end position="783"/>
    </location>
</feature>
<dbReference type="SUPFAM" id="SSF48371">
    <property type="entry name" value="ARM repeat"/>
    <property type="match status" value="1"/>
</dbReference>
<keyword evidence="9" id="KW-1185">Reference proteome</keyword>
<dbReference type="PANTHER" id="PTHR18034">
    <property type="entry name" value="CELL CYCLE CONTROL PROTEIN CWF22-RELATED"/>
    <property type="match status" value="1"/>
</dbReference>